<comment type="caution">
    <text evidence="1">The sequence shown here is derived from an EMBL/GenBank/DDBJ whole genome shotgun (WGS) entry which is preliminary data.</text>
</comment>
<reference evidence="1 2" key="1">
    <citation type="submission" date="2020-08" db="EMBL/GenBank/DDBJ databases">
        <title>Genomic Encyclopedia of Type Strains, Phase IV (KMG-IV): sequencing the most valuable type-strain genomes for metagenomic binning, comparative biology and taxonomic classification.</title>
        <authorList>
            <person name="Goeker M."/>
        </authorList>
    </citation>
    <scope>NUCLEOTIDE SEQUENCE [LARGE SCALE GENOMIC DNA]</scope>
    <source>
        <strain evidence="1 2">DSM 101015</strain>
    </source>
</reference>
<evidence type="ECO:0000313" key="2">
    <source>
        <dbReference type="Proteomes" id="UP000565745"/>
    </source>
</evidence>
<dbReference type="SUPFAM" id="SSF53850">
    <property type="entry name" value="Periplasmic binding protein-like II"/>
    <property type="match status" value="1"/>
</dbReference>
<evidence type="ECO:0000313" key="1">
    <source>
        <dbReference type="EMBL" id="MBB4172298.1"/>
    </source>
</evidence>
<dbReference type="EMBL" id="JACIFU010000001">
    <property type="protein sequence ID" value="MBB4172298.1"/>
    <property type="molecule type" value="Genomic_DNA"/>
</dbReference>
<dbReference type="PANTHER" id="PTHR35841:SF1">
    <property type="entry name" value="PHOSPHONATES-BINDING PERIPLASMIC PROTEIN"/>
    <property type="match status" value="1"/>
</dbReference>
<dbReference type="AlphaFoldDB" id="A0A7W6Q284"/>
<dbReference type="Proteomes" id="UP000565745">
    <property type="component" value="Unassembled WGS sequence"/>
</dbReference>
<dbReference type="Pfam" id="PF12974">
    <property type="entry name" value="Phosphonate-bd"/>
    <property type="match status" value="1"/>
</dbReference>
<keyword evidence="2" id="KW-1185">Reference proteome</keyword>
<dbReference type="Gene3D" id="3.40.190.10">
    <property type="entry name" value="Periplasmic binding protein-like II"/>
    <property type="match status" value="2"/>
</dbReference>
<gene>
    <name evidence="1" type="ORF">GGR93_000059</name>
</gene>
<protein>
    <submittedName>
        <fullName evidence="1">ABC-type phosphate/phosphonate transport system substrate-binding protein</fullName>
    </submittedName>
</protein>
<name>A0A7W6Q284_9RHOB</name>
<dbReference type="PANTHER" id="PTHR35841">
    <property type="entry name" value="PHOSPHONATES-BINDING PERIPLASMIC PROTEIN"/>
    <property type="match status" value="1"/>
</dbReference>
<accession>A0A7W6Q284</accession>
<proteinExistence type="predicted"/>
<dbReference type="OrthoDB" id="7353682at2"/>
<sequence length="250" mass="27336">MIASLMMYNRPEIAAENARYWGLIRQAFAARGIEVPRELSNDADEFDVWLSPDLVFSQTCGLPYRTTLNGHVALVGTPDFGLEGCPAGHYKSAVLVRADDPREALSDFQDARFVFNQSCSQSGYGTAYHLAQEHGFWFTDRKESGGHVLSAKAVAEGSADIAFVDAHTYRFIERYDTHGKNLRVLTYTAPTPATPYITADAAQADAMFEGVRAAVAALDHADREVLGLNGVVRISHDAYCAVPNPPDATF</sequence>
<organism evidence="1 2">
    <name type="scientific">Sulfitobacter noctilucicola</name>
    <dbReference type="NCBI Taxonomy" id="1342301"/>
    <lineage>
        <taxon>Bacteria</taxon>
        <taxon>Pseudomonadati</taxon>
        <taxon>Pseudomonadota</taxon>
        <taxon>Alphaproteobacteria</taxon>
        <taxon>Rhodobacterales</taxon>
        <taxon>Roseobacteraceae</taxon>
        <taxon>Sulfitobacter</taxon>
    </lineage>
</organism>